<dbReference type="Gene3D" id="1.10.238.160">
    <property type="match status" value="1"/>
</dbReference>
<gene>
    <name evidence="1" type="ORF">HF909_10730</name>
</gene>
<dbReference type="AlphaFoldDB" id="A0AA92QCH5"/>
<organism evidence="1 2">
    <name type="scientific">Ralstonia solanacearum</name>
    <name type="common">Pseudomonas solanacearum</name>
    <dbReference type="NCBI Taxonomy" id="305"/>
    <lineage>
        <taxon>Bacteria</taxon>
        <taxon>Pseudomonadati</taxon>
        <taxon>Pseudomonadota</taxon>
        <taxon>Betaproteobacteria</taxon>
        <taxon>Burkholderiales</taxon>
        <taxon>Burkholderiaceae</taxon>
        <taxon>Ralstonia</taxon>
        <taxon>Ralstonia solanacearum species complex</taxon>
    </lineage>
</organism>
<sequence>MLNAKKLGLEVFLRESQLLGERFVPFTKATLWRKVRDKSFPQPVKLSAGVTAWKLSDVQEWQRAQLAAAGAQ</sequence>
<evidence type="ECO:0000313" key="1">
    <source>
        <dbReference type="EMBL" id="QOK98310.1"/>
    </source>
</evidence>
<protein>
    <submittedName>
        <fullName evidence="1">AlpA family phage regulatory protein</fullName>
    </submittedName>
</protein>
<name>A0AA92QCH5_RALSL</name>
<dbReference type="EMBL" id="CP051169">
    <property type="protein sequence ID" value="QOK98310.1"/>
    <property type="molecule type" value="Genomic_DNA"/>
</dbReference>
<dbReference type="Proteomes" id="UP000593970">
    <property type="component" value="Chromosome"/>
</dbReference>
<dbReference type="Pfam" id="PF05930">
    <property type="entry name" value="Phage_AlpA"/>
    <property type="match status" value="1"/>
</dbReference>
<proteinExistence type="predicted"/>
<dbReference type="InterPro" id="IPR010260">
    <property type="entry name" value="AlpA"/>
</dbReference>
<evidence type="ECO:0000313" key="2">
    <source>
        <dbReference type="Proteomes" id="UP000593970"/>
    </source>
</evidence>
<accession>A0AA92QCH5</accession>
<reference evidence="2" key="1">
    <citation type="submission" date="2020-04" db="EMBL/GenBank/DDBJ databases">
        <title>Ralstonia solanacearum UW576, UW763, UW773, and UW774.</title>
        <authorList>
            <person name="Steidl O."/>
            <person name="Truchon A."/>
            <person name="Allen C."/>
        </authorList>
    </citation>
    <scope>NUCLEOTIDE SEQUENCE [LARGE SCALE GENOMIC DNA]</scope>
    <source>
        <strain evidence="2">UW774</strain>
    </source>
</reference>